<protein>
    <submittedName>
        <fullName evidence="3">Uncharacterized protein</fullName>
    </submittedName>
</protein>
<keyword evidence="2" id="KW-1133">Transmembrane helix</keyword>
<accession>A0A1H4SMM4</accession>
<organism evidence="3 4">
    <name type="scientific">Arthrobacter woluwensis</name>
    <dbReference type="NCBI Taxonomy" id="156980"/>
    <lineage>
        <taxon>Bacteria</taxon>
        <taxon>Bacillati</taxon>
        <taxon>Actinomycetota</taxon>
        <taxon>Actinomycetes</taxon>
        <taxon>Micrococcales</taxon>
        <taxon>Micrococcaceae</taxon>
        <taxon>Arthrobacter</taxon>
    </lineage>
</organism>
<dbReference type="STRING" id="156980.SAMN04489745_2912"/>
<dbReference type="RefSeq" id="WP_066214533.1">
    <property type="nucleotide sequence ID" value="NZ_FNSN01000003.1"/>
</dbReference>
<sequence length="101" mass="10906">MYQQLVQLANDPSPSPLPGLKPGLTQDMVTPGLLGFLATAFIVIIMAFLIVDMVRRIRRVRYRGEVAEAAEQEAVEADGAQPEHGASTGTDDGENGPRESR</sequence>
<name>A0A1H4SMM4_9MICC</name>
<keyword evidence="2" id="KW-0812">Transmembrane</keyword>
<dbReference type="EMBL" id="FNSN01000003">
    <property type="protein sequence ID" value="SEC45485.1"/>
    <property type="molecule type" value="Genomic_DNA"/>
</dbReference>
<dbReference type="Proteomes" id="UP000182652">
    <property type="component" value="Unassembled WGS sequence"/>
</dbReference>
<evidence type="ECO:0000256" key="1">
    <source>
        <dbReference type="SAM" id="MobiDB-lite"/>
    </source>
</evidence>
<gene>
    <name evidence="3" type="ORF">SAMN04489745_2912</name>
</gene>
<dbReference type="AlphaFoldDB" id="A0A1H4SMM4"/>
<feature type="region of interest" description="Disordered" evidence="1">
    <location>
        <begin position="1"/>
        <end position="22"/>
    </location>
</feature>
<proteinExistence type="predicted"/>
<evidence type="ECO:0000313" key="4">
    <source>
        <dbReference type="Proteomes" id="UP000182652"/>
    </source>
</evidence>
<evidence type="ECO:0000313" key="3">
    <source>
        <dbReference type="EMBL" id="SEC45485.1"/>
    </source>
</evidence>
<evidence type="ECO:0000256" key="2">
    <source>
        <dbReference type="SAM" id="Phobius"/>
    </source>
</evidence>
<keyword evidence="2" id="KW-0472">Membrane</keyword>
<keyword evidence="4" id="KW-1185">Reference proteome</keyword>
<feature type="transmembrane region" description="Helical" evidence="2">
    <location>
        <begin position="33"/>
        <end position="54"/>
    </location>
</feature>
<feature type="region of interest" description="Disordered" evidence="1">
    <location>
        <begin position="70"/>
        <end position="101"/>
    </location>
</feature>
<reference evidence="3 4" key="1">
    <citation type="submission" date="2016-10" db="EMBL/GenBank/DDBJ databases">
        <authorList>
            <person name="de Groot N.N."/>
        </authorList>
    </citation>
    <scope>NUCLEOTIDE SEQUENCE [LARGE SCALE GENOMIC DNA]</scope>
    <source>
        <strain evidence="3 4">DSM 10495</strain>
    </source>
</reference>